<evidence type="ECO:0000313" key="5">
    <source>
        <dbReference type="Proteomes" id="UP000236291"/>
    </source>
</evidence>
<sequence length="330" mass="38030">RIMAASAGLRGSKRNAQAPPEPNDDSWEKMLQVMKEQIAVAANLVNNPVQPPPPKVRNPVFDFLKCNPPPFTGGDDPLEAQSWLYRLNNIFDCLHCTDEQKVNFAAYMLKGKADNWWNFTCMLATGKPTDWEHFQKAFLDRFFPMFIRKQKELEFMHLQQGDMSVAEYVTKFEELSRFSSHFRFSLDEEFKIDHFEWGLRPDIQSFIAEESLKKCRLKFTSYNTLVHESYAAEESLKNCQEECDLKGHQTKDPSKYSQHLKVRVPQNKGKQVQTSISPRTGMCPECGKNHRGECLAGKNVCYWCKQPGHVIQNCLMLKQEEVTNSSNSST</sequence>
<reference evidence="4 5" key="2">
    <citation type="journal article" date="2017" name="Front. Plant Sci.">
        <title>Gene Classification and Mining of Molecular Markers Useful in Red Clover (Trifolium pratense) Breeding.</title>
        <authorList>
            <person name="Istvanek J."/>
            <person name="Dluhosova J."/>
            <person name="Dluhos P."/>
            <person name="Patkova L."/>
            <person name="Nedelnik J."/>
            <person name="Repkova J."/>
        </authorList>
    </citation>
    <scope>NUCLEOTIDE SEQUENCE [LARGE SCALE GENOMIC DNA]</scope>
    <source>
        <strain evidence="5">cv. Tatra</strain>
        <tissue evidence="4">Young leaves</tissue>
    </source>
</reference>
<dbReference type="InterPro" id="IPR005162">
    <property type="entry name" value="Retrotrans_gag_dom"/>
</dbReference>
<dbReference type="Pfam" id="PF03732">
    <property type="entry name" value="Retrotrans_gag"/>
    <property type="match status" value="1"/>
</dbReference>
<organism evidence="4 5">
    <name type="scientific">Trifolium pratense</name>
    <name type="common">Red clover</name>
    <dbReference type="NCBI Taxonomy" id="57577"/>
    <lineage>
        <taxon>Eukaryota</taxon>
        <taxon>Viridiplantae</taxon>
        <taxon>Streptophyta</taxon>
        <taxon>Embryophyta</taxon>
        <taxon>Tracheophyta</taxon>
        <taxon>Spermatophyta</taxon>
        <taxon>Magnoliopsida</taxon>
        <taxon>eudicotyledons</taxon>
        <taxon>Gunneridae</taxon>
        <taxon>Pentapetalae</taxon>
        <taxon>rosids</taxon>
        <taxon>fabids</taxon>
        <taxon>Fabales</taxon>
        <taxon>Fabaceae</taxon>
        <taxon>Papilionoideae</taxon>
        <taxon>50 kb inversion clade</taxon>
        <taxon>NPAAA clade</taxon>
        <taxon>Hologalegina</taxon>
        <taxon>IRL clade</taxon>
        <taxon>Trifolieae</taxon>
        <taxon>Trifolium</taxon>
    </lineage>
</organism>
<feature type="region of interest" description="Disordered" evidence="2">
    <location>
        <begin position="1"/>
        <end position="26"/>
    </location>
</feature>
<dbReference type="EMBL" id="ASHM01013738">
    <property type="protein sequence ID" value="PNX95701.1"/>
    <property type="molecule type" value="Genomic_DNA"/>
</dbReference>
<dbReference type="PANTHER" id="PTHR33223">
    <property type="entry name" value="CCHC-TYPE DOMAIN-CONTAINING PROTEIN"/>
    <property type="match status" value="1"/>
</dbReference>
<dbReference type="GO" id="GO:0003676">
    <property type="term" value="F:nucleic acid binding"/>
    <property type="evidence" value="ECO:0007669"/>
    <property type="project" value="InterPro"/>
</dbReference>
<dbReference type="PROSITE" id="PS50158">
    <property type="entry name" value="ZF_CCHC"/>
    <property type="match status" value="1"/>
</dbReference>
<dbReference type="GO" id="GO:0008270">
    <property type="term" value="F:zinc ion binding"/>
    <property type="evidence" value="ECO:0007669"/>
    <property type="project" value="UniProtKB-KW"/>
</dbReference>
<accession>A0A2K3MY29</accession>
<name>A0A2K3MY29_TRIPR</name>
<reference evidence="4 5" key="1">
    <citation type="journal article" date="2014" name="Am. J. Bot.">
        <title>Genome assembly and annotation for red clover (Trifolium pratense; Fabaceae).</title>
        <authorList>
            <person name="Istvanek J."/>
            <person name="Jaros M."/>
            <person name="Krenek A."/>
            <person name="Repkova J."/>
        </authorList>
    </citation>
    <scope>NUCLEOTIDE SEQUENCE [LARGE SCALE GENOMIC DNA]</scope>
    <source>
        <strain evidence="5">cv. Tatra</strain>
        <tissue evidence="4">Young leaves</tissue>
    </source>
</reference>
<proteinExistence type="predicted"/>
<gene>
    <name evidence="4" type="ORF">L195_g018895</name>
</gene>
<keyword evidence="1" id="KW-0863">Zinc-finger</keyword>
<keyword evidence="1" id="KW-0479">Metal-binding</keyword>
<dbReference type="Gene3D" id="4.10.60.10">
    <property type="entry name" value="Zinc finger, CCHC-type"/>
    <property type="match status" value="1"/>
</dbReference>
<dbReference type="ExpressionAtlas" id="A0A2K3MY29">
    <property type="expression patterns" value="baseline"/>
</dbReference>
<dbReference type="Proteomes" id="UP000236291">
    <property type="component" value="Unassembled WGS sequence"/>
</dbReference>
<feature type="non-terminal residue" evidence="4">
    <location>
        <position position="1"/>
    </location>
</feature>
<feature type="domain" description="CCHC-type" evidence="3">
    <location>
        <begin position="301"/>
        <end position="314"/>
    </location>
</feature>
<keyword evidence="1" id="KW-0862">Zinc</keyword>
<evidence type="ECO:0000259" key="3">
    <source>
        <dbReference type="PROSITE" id="PS50158"/>
    </source>
</evidence>
<dbReference type="InterPro" id="IPR001878">
    <property type="entry name" value="Znf_CCHC"/>
</dbReference>
<dbReference type="AlphaFoldDB" id="A0A2K3MY29"/>
<evidence type="ECO:0000256" key="2">
    <source>
        <dbReference type="SAM" id="MobiDB-lite"/>
    </source>
</evidence>
<protein>
    <recommendedName>
        <fullName evidence="3">CCHC-type domain-containing protein</fullName>
    </recommendedName>
</protein>
<comment type="caution">
    <text evidence="4">The sequence shown here is derived from an EMBL/GenBank/DDBJ whole genome shotgun (WGS) entry which is preliminary data.</text>
</comment>
<dbReference type="PANTHER" id="PTHR33223:SF11">
    <property type="entry name" value="ELEMENT PROTEIN, PUTATIVE-RELATED"/>
    <property type="match status" value="1"/>
</dbReference>
<evidence type="ECO:0000313" key="4">
    <source>
        <dbReference type="EMBL" id="PNX95701.1"/>
    </source>
</evidence>
<evidence type="ECO:0000256" key="1">
    <source>
        <dbReference type="PROSITE-ProRule" id="PRU00047"/>
    </source>
</evidence>